<dbReference type="InterPro" id="IPR039536">
    <property type="entry name" value="TetR_C_Proteobacteria"/>
</dbReference>
<protein>
    <submittedName>
        <fullName evidence="4">TetR/AcrR family transcriptional regulator</fullName>
    </submittedName>
</protein>
<dbReference type="InterPro" id="IPR009057">
    <property type="entry name" value="Homeodomain-like_sf"/>
</dbReference>
<feature type="domain" description="HTH tetR-type" evidence="3">
    <location>
        <begin position="7"/>
        <end position="67"/>
    </location>
</feature>
<sequence length="200" mass="22973">MPQKKQLPKREHILDTAIKMFLKQGVSKTSIEQIASAAKVSKITLYNHFDNKESLFIAGLEEVNKRVVSKIPDIDHMSGSPEERLRKFSQRIVRILVQPDTVALFRVIISEAEHHPQVPINFLQYVKIPIMQSLTKLLSEFTFDETVVKKADIAAEIFFGILKERVLWPLLLKLKVHFSESELESIADESVSGLMHWVRN</sequence>
<evidence type="ECO:0000313" key="4">
    <source>
        <dbReference type="EMBL" id="GAA4343556.1"/>
    </source>
</evidence>
<dbReference type="PRINTS" id="PR00455">
    <property type="entry name" value="HTHTETR"/>
</dbReference>
<dbReference type="Pfam" id="PF14246">
    <property type="entry name" value="TetR_C_7"/>
    <property type="match status" value="1"/>
</dbReference>
<accession>A0ABP8HS86</accession>
<keyword evidence="5" id="KW-1185">Reference proteome</keyword>
<reference evidence="5" key="1">
    <citation type="journal article" date="2019" name="Int. J. Syst. Evol. Microbiol.">
        <title>The Global Catalogue of Microorganisms (GCM) 10K type strain sequencing project: providing services to taxonomists for standard genome sequencing and annotation.</title>
        <authorList>
            <consortium name="The Broad Institute Genomics Platform"/>
            <consortium name="The Broad Institute Genome Sequencing Center for Infectious Disease"/>
            <person name="Wu L."/>
            <person name="Ma J."/>
        </authorList>
    </citation>
    <scope>NUCLEOTIDE SEQUENCE [LARGE SCALE GENOMIC DNA]</scope>
    <source>
        <strain evidence="5">JCM 17727</strain>
    </source>
</reference>
<evidence type="ECO:0000313" key="5">
    <source>
        <dbReference type="Proteomes" id="UP001501294"/>
    </source>
</evidence>
<evidence type="ECO:0000259" key="3">
    <source>
        <dbReference type="PROSITE" id="PS50977"/>
    </source>
</evidence>
<proteinExistence type="predicted"/>
<name>A0ABP8HS86_9GAMM</name>
<organism evidence="4 5">
    <name type="scientific">Kangiella taiwanensis</name>
    <dbReference type="NCBI Taxonomy" id="1079179"/>
    <lineage>
        <taxon>Bacteria</taxon>
        <taxon>Pseudomonadati</taxon>
        <taxon>Pseudomonadota</taxon>
        <taxon>Gammaproteobacteria</taxon>
        <taxon>Kangiellales</taxon>
        <taxon>Kangiellaceae</taxon>
        <taxon>Kangiella</taxon>
    </lineage>
</organism>
<dbReference type="SUPFAM" id="SSF46689">
    <property type="entry name" value="Homeodomain-like"/>
    <property type="match status" value="1"/>
</dbReference>
<dbReference type="Gene3D" id="1.10.10.60">
    <property type="entry name" value="Homeodomain-like"/>
    <property type="match status" value="1"/>
</dbReference>
<feature type="DNA-binding region" description="H-T-H motif" evidence="2">
    <location>
        <begin position="30"/>
        <end position="49"/>
    </location>
</feature>
<dbReference type="InterPro" id="IPR050624">
    <property type="entry name" value="HTH-type_Tx_Regulator"/>
</dbReference>
<dbReference type="Gene3D" id="1.10.357.10">
    <property type="entry name" value="Tetracycline Repressor, domain 2"/>
    <property type="match status" value="1"/>
</dbReference>
<gene>
    <name evidence="4" type="ORF">GCM10023150_02220</name>
</gene>
<dbReference type="Pfam" id="PF00440">
    <property type="entry name" value="TetR_N"/>
    <property type="match status" value="1"/>
</dbReference>
<comment type="caution">
    <text evidence="4">The sequence shown here is derived from an EMBL/GenBank/DDBJ whole genome shotgun (WGS) entry which is preliminary data.</text>
</comment>
<dbReference type="PANTHER" id="PTHR43479">
    <property type="entry name" value="ACREF/ENVCD OPERON REPRESSOR-RELATED"/>
    <property type="match status" value="1"/>
</dbReference>
<dbReference type="PANTHER" id="PTHR43479:SF11">
    <property type="entry name" value="ACREF_ENVCD OPERON REPRESSOR-RELATED"/>
    <property type="match status" value="1"/>
</dbReference>
<dbReference type="RefSeq" id="WP_223577438.1">
    <property type="nucleotide sequence ID" value="NZ_BAABFU010000001.1"/>
</dbReference>
<dbReference type="InterPro" id="IPR001647">
    <property type="entry name" value="HTH_TetR"/>
</dbReference>
<dbReference type="PROSITE" id="PS50977">
    <property type="entry name" value="HTH_TETR_2"/>
    <property type="match status" value="1"/>
</dbReference>
<keyword evidence="1 2" id="KW-0238">DNA-binding</keyword>
<dbReference type="Proteomes" id="UP001501294">
    <property type="component" value="Unassembled WGS sequence"/>
</dbReference>
<evidence type="ECO:0000256" key="2">
    <source>
        <dbReference type="PROSITE-ProRule" id="PRU00335"/>
    </source>
</evidence>
<evidence type="ECO:0000256" key="1">
    <source>
        <dbReference type="ARBA" id="ARBA00023125"/>
    </source>
</evidence>
<dbReference type="EMBL" id="BAABFU010000001">
    <property type="protein sequence ID" value="GAA4343556.1"/>
    <property type="molecule type" value="Genomic_DNA"/>
</dbReference>